<sequence length="40" mass="4168">MGPGELTIMATVIAVIIAAAAATETVMMHCMAKVDLHRAK</sequence>
<keyword evidence="1" id="KW-0472">Membrane</keyword>
<gene>
    <name evidence="2" type="ORF">C791_7402</name>
</gene>
<accession>M2QB41</accession>
<evidence type="ECO:0000313" key="3">
    <source>
        <dbReference type="Proteomes" id="UP000014137"/>
    </source>
</evidence>
<dbReference type="EMBL" id="ANMG01000077">
    <property type="protein sequence ID" value="EMD23312.1"/>
    <property type="molecule type" value="Genomic_DNA"/>
</dbReference>
<comment type="caution">
    <text evidence="2">The sequence shown here is derived from an EMBL/GenBank/DDBJ whole genome shotgun (WGS) entry which is preliminary data.</text>
</comment>
<dbReference type="Proteomes" id="UP000014137">
    <property type="component" value="Unassembled WGS sequence"/>
</dbReference>
<protein>
    <submittedName>
        <fullName evidence="2">Uncharacterized protein</fullName>
    </submittedName>
</protein>
<organism evidence="2 3">
    <name type="scientific">Amycolatopsis azurea DSM 43854</name>
    <dbReference type="NCBI Taxonomy" id="1238180"/>
    <lineage>
        <taxon>Bacteria</taxon>
        <taxon>Bacillati</taxon>
        <taxon>Actinomycetota</taxon>
        <taxon>Actinomycetes</taxon>
        <taxon>Pseudonocardiales</taxon>
        <taxon>Pseudonocardiaceae</taxon>
        <taxon>Amycolatopsis</taxon>
    </lineage>
</organism>
<feature type="transmembrane region" description="Helical" evidence="1">
    <location>
        <begin position="6"/>
        <end position="30"/>
    </location>
</feature>
<name>M2QB41_9PSEU</name>
<evidence type="ECO:0000256" key="1">
    <source>
        <dbReference type="SAM" id="Phobius"/>
    </source>
</evidence>
<reference evidence="2 3" key="1">
    <citation type="submission" date="2012-10" db="EMBL/GenBank/DDBJ databases">
        <title>Genome assembly of Amycolatopsis azurea DSM 43854.</title>
        <authorList>
            <person name="Khatri I."/>
            <person name="Kaur I."/>
            <person name="Subramanian S."/>
            <person name="Mayilraj S."/>
        </authorList>
    </citation>
    <scope>NUCLEOTIDE SEQUENCE [LARGE SCALE GENOMIC DNA]</scope>
    <source>
        <strain evidence="2 3">DSM 43854</strain>
    </source>
</reference>
<dbReference type="PATRIC" id="fig|1238180.3.peg.7004"/>
<keyword evidence="1" id="KW-1133">Transmembrane helix</keyword>
<dbReference type="AlphaFoldDB" id="M2QB41"/>
<evidence type="ECO:0000313" key="2">
    <source>
        <dbReference type="EMBL" id="EMD23312.1"/>
    </source>
</evidence>
<keyword evidence="1" id="KW-0812">Transmembrane</keyword>
<proteinExistence type="predicted"/>